<evidence type="ECO:0000313" key="3">
    <source>
        <dbReference type="Proteomes" id="UP000077266"/>
    </source>
</evidence>
<feature type="compositionally biased region" description="Basic and acidic residues" evidence="1">
    <location>
        <begin position="904"/>
        <end position="918"/>
    </location>
</feature>
<feature type="compositionally biased region" description="Pro residues" evidence="1">
    <location>
        <begin position="538"/>
        <end position="549"/>
    </location>
</feature>
<feature type="compositionally biased region" description="Basic and acidic residues" evidence="1">
    <location>
        <begin position="412"/>
        <end position="429"/>
    </location>
</feature>
<dbReference type="Proteomes" id="UP000077266">
    <property type="component" value="Unassembled WGS sequence"/>
</dbReference>
<feature type="compositionally biased region" description="Low complexity" evidence="1">
    <location>
        <begin position="323"/>
        <end position="344"/>
    </location>
</feature>
<feature type="compositionally biased region" description="Pro residues" evidence="1">
    <location>
        <begin position="345"/>
        <end position="354"/>
    </location>
</feature>
<feature type="compositionally biased region" description="Low complexity" evidence="1">
    <location>
        <begin position="1059"/>
        <end position="1074"/>
    </location>
</feature>
<sequence length="1117" mass="120225">MKSPGPHEKSHSALSGTQRPATSRRVVLSDDEDVPTHPRATASTPQLAHRQFNDSQRSFDTGEPHRAASASHSHPRPDAKSMNSAIMGHLGGQSRTVPAKRKDHSRASTSVSSLESVHDREVAPAHDADVRAAKRPRHTPPASDPPTIQAPTVEVRAVEMAATISPEVTTKVSEMVAVNVAVSLPYALPQDSSTDDRPPPPPPLAPFSRPRVPSTSSADSVPKRKKRALEFGPEGDRPRALDQAAPPPRSRAPSFDTTARPLEVPREASATPIEPRSPAVALPSNMAAVPPKAEAPEPAIPPPSPPPQPKRKVKSLSTILAESSSRSKPPDAASSDDAPSKSTPAPIPAPPPAPVLAKVEVSPSTVLTPSKDSPALAPPPPGRLDDTTLHSPPKRVKPLSPIDSISRPPKPPKPDTEKKHKRPRDDFEASSRSQQHASTSSKREARPEKMPGQSKGGGKGKSRAVIDDGEDEEPERPLKKKAKPHPQPEAKPDLALQTKVEQPKKKKLPPLASIIKESDQRKQSSNPTPLAPSAQIKAPPPPPAVPDPAAPAKSERADVHAMPTTPLIPGSSLVDESPRLVMAKKRADTELSIMHGAFAREPPSSSSRNPLDALFMLATAAAEEQTTMVKPRLERVASESGRESSMDSNRSARDRAQQQALSELMHTQDHPDLQNRSGPQPKRTLSAMLDDDNAGDAPFSPMHDILGLDQYGSSPEPMTQDEHAFTPPEKRAMSPYAQGQSRVETRNLSSPSAAGQKLADLPQTSSALTLATPGSPTSRRSPVPPAPLPSRKERRRRAVSSPEPYMDVEMDISRADRESARSANVLPPDDTVSSTIPRRRKTSPLDEERSEPQRKKQRPASPSPTPAPAAAASQEPNKSATEAPTATPAPAPKKKYGNFKKNKASADSKESEKEKDKSAPAPPPPTTAVSLPTKPATLPAKPQTAAPLPFGRQLPPEHSSRDLDPTSVLSSVLGRPKRDTTGGVTPEQRQEWDRRKAADRAQREKEYAEQGPPLRLQRQMQTILKWESKFKAKRLNIAPNIVAAAFKQRWESKHGQWVPGRRPQPESSRPPSGHHSSRPLPHPPRTNGHPPPEPPQSDSRWKTIGSAPAPSTSSSSR</sequence>
<feature type="compositionally biased region" description="Polar residues" evidence="1">
    <location>
        <begin position="12"/>
        <end position="21"/>
    </location>
</feature>
<feature type="region of interest" description="Disordered" evidence="1">
    <location>
        <begin position="1050"/>
        <end position="1117"/>
    </location>
</feature>
<feature type="compositionally biased region" description="Polar residues" evidence="1">
    <location>
        <begin position="737"/>
        <end position="753"/>
    </location>
</feature>
<feature type="compositionally biased region" description="Basic and acidic residues" evidence="1">
    <location>
        <begin position="811"/>
        <end position="820"/>
    </location>
</feature>
<organism evidence="2 3">
    <name type="scientific">Exidia glandulosa HHB12029</name>
    <dbReference type="NCBI Taxonomy" id="1314781"/>
    <lineage>
        <taxon>Eukaryota</taxon>
        <taxon>Fungi</taxon>
        <taxon>Dikarya</taxon>
        <taxon>Basidiomycota</taxon>
        <taxon>Agaricomycotina</taxon>
        <taxon>Agaricomycetes</taxon>
        <taxon>Auriculariales</taxon>
        <taxon>Exidiaceae</taxon>
        <taxon>Exidia</taxon>
    </lineage>
</organism>
<feature type="compositionally biased region" description="Basic and acidic residues" evidence="1">
    <location>
        <begin position="116"/>
        <end position="132"/>
    </location>
</feature>
<dbReference type="OrthoDB" id="10676500at2759"/>
<feature type="compositionally biased region" description="Basic and acidic residues" evidence="1">
    <location>
        <begin position="988"/>
        <end position="1008"/>
    </location>
</feature>
<dbReference type="AlphaFoldDB" id="A0A165C5E8"/>
<feature type="region of interest" description="Disordered" evidence="1">
    <location>
        <begin position="1"/>
        <end position="151"/>
    </location>
</feature>
<feature type="compositionally biased region" description="Basic and acidic residues" evidence="1">
    <location>
        <begin position="1"/>
        <end position="11"/>
    </location>
</feature>
<dbReference type="InParanoid" id="A0A165C5E8"/>
<evidence type="ECO:0000256" key="1">
    <source>
        <dbReference type="SAM" id="MobiDB-lite"/>
    </source>
</evidence>
<reference evidence="2 3" key="1">
    <citation type="journal article" date="2016" name="Mol. Biol. Evol.">
        <title>Comparative Genomics of Early-Diverging Mushroom-Forming Fungi Provides Insights into the Origins of Lignocellulose Decay Capabilities.</title>
        <authorList>
            <person name="Nagy L.G."/>
            <person name="Riley R."/>
            <person name="Tritt A."/>
            <person name="Adam C."/>
            <person name="Daum C."/>
            <person name="Floudas D."/>
            <person name="Sun H."/>
            <person name="Yadav J.S."/>
            <person name="Pangilinan J."/>
            <person name="Larsson K.H."/>
            <person name="Matsuura K."/>
            <person name="Barry K."/>
            <person name="Labutti K."/>
            <person name="Kuo R."/>
            <person name="Ohm R.A."/>
            <person name="Bhattacharya S.S."/>
            <person name="Shirouzu T."/>
            <person name="Yoshinaga Y."/>
            <person name="Martin F.M."/>
            <person name="Grigoriev I.V."/>
            <person name="Hibbett D.S."/>
        </authorList>
    </citation>
    <scope>NUCLEOTIDE SEQUENCE [LARGE SCALE GENOMIC DNA]</scope>
    <source>
        <strain evidence="2 3">HHB12029</strain>
    </source>
</reference>
<feature type="compositionally biased region" description="Basic and acidic residues" evidence="1">
    <location>
        <begin position="631"/>
        <end position="656"/>
    </location>
</feature>
<accession>A0A165C5E8</accession>
<feature type="compositionally biased region" description="Basic and acidic residues" evidence="1">
    <location>
        <begin position="720"/>
        <end position="732"/>
    </location>
</feature>
<feature type="compositionally biased region" description="Pro residues" evidence="1">
    <location>
        <begin position="298"/>
        <end position="308"/>
    </location>
</feature>
<dbReference type="EMBL" id="KV426362">
    <property type="protein sequence ID" value="KZV81853.1"/>
    <property type="molecule type" value="Genomic_DNA"/>
</dbReference>
<feature type="compositionally biased region" description="Low complexity" evidence="1">
    <location>
        <begin position="430"/>
        <end position="440"/>
    </location>
</feature>
<feature type="region of interest" description="Disordered" evidence="1">
    <location>
        <begin position="625"/>
        <end position="1017"/>
    </location>
</feature>
<feature type="compositionally biased region" description="Basic and acidic residues" evidence="1">
    <location>
        <begin position="843"/>
        <end position="854"/>
    </location>
</feature>
<name>A0A165C5E8_EXIGL</name>
<gene>
    <name evidence="2" type="ORF">EXIGLDRAFT_844256</name>
</gene>
<feature type="compositionally biased region" description="Pro residues" evidence="1">
    <location>
        <begin position="1080"/>
        <end position="1095"/>
    </location>
</feature>
<feature type="compositionally biased region" description="Low complexity" evidence="1">
    <location>
        <begin position="1106"/>
        <end position="1117"/>
    </location>
</feature>
<feature type="region of interest" description="Disordered" evidence="1">
    <location>
        <begin position="188"/>
        <end position="573"/>
    </location>
</feature>
<protein>
    <submittedName>
        <fullName evidence="2">Uncharacterized protein</fullName>
    </submittedName>
</protein>
<proteinExistence type="predicted"/>
<feature type="compositionally biased region" description="Polar residues" evidence="1">
    <location>
        <begin position="362"/>
        <end position="371"/>
    </location>
</feature>
<keyword evidence="3" id="KW-1185">Reference proteome</keyword>
<feature type="compositionally biased region" description="Basic residues" evidence="1">
    <location>
        <begin position="892"/>
        <end position="903"/>
    </location>
</feature>
<evidence type="ECO:0000313" key="2">
    <source>
        <dbReference type="EMBL" id="KZV81853.1"/>
    </source>
</evidence>
<feature type="compositionally biased region" description="Polar residues" evidence="1">
    <location>
        <begin position="762"/>
        <end position="780"/>
    </location>
</feature>